<dbReference type="Pfam" id="PF02754">
    <property type="entry name" value="CCG"/>
    <property type="match status" value="2"/>
</dbReference>
<evidence type="ECO:0000313" key="3">
    <source>
        <dbReference type="Proteomes" id="UP000381693"/>
    </source>
</evidence>
<dbReference type="AlphaFoldDB" id="A0A5E6M665"/>
<dbReference type="GO" id="GO:0016491">
    <property type="term" value="F:oxidoreductase activity"/>
    <property type="evidence" value="ECO:0007669"/>
    <property type="project" value="UniProtKB-ARBA"/>
</dbReference>
<sequence length="267" mass="28241">MAGAGSRGEIGKVSIFPTCVGDLLRPELAQALTRLLSKLGIPSDCPGRACCGQAAWNAGYFAEARRTASLLLDSFSGDSRVICPSGSCTAMVVHNYPELFAGDSRRQAEAARLSGRIREFSQFLVEDLGITELGASFPFRVAYHPSCHAARSLGIDVAPRALLGRTRGIELVEIPSAERCCGFGGFFAAKMADLSLAMGRAKAAAILQSGAEILTAVDPGCLLQIESILREEGSRVWILHLAELLDEGMRRAEGTPPNSTGGEGDTL</sequence>
<evidence type="ECO:0000259" key="1">
    <source>
        <dbReference type="Pfam" id="PF02754"/>
    </source>
</evidence>
<gene>
    <name evidence="2" type="primary">lutA</name>
    <name evidence="2" type="ORF">MAMC_00232</name>
</gene>
<organism evidence="2 3">
    <name type="scientific">Methylacidimicrobium cyclopophantes</name>
    <dbReference type="NCBI Taxonomy" id="1041766"/>
    <lineage>
        <taxon>Bacteria</taxon>
        <taxon>Pseudomonadati</taxon>
        <taxon>Verrucomicrobiota</taxon>
        <taxon>Methylacidimicrobium</taxon>
    </lineage>
</organism>
<keyword evidence="3" id="KW-1185">Reference proteome</keyword>
<name>A0A5E6M665_9BACT</name>
<dbReference type="EMBL" id="CABFUZ020000045">
    <property type="protein sequence ID" value="VVM04789.1"/>
    <property type="molecule type" value="Genomic_DNA"/>
</dbReference>
<comment type="caution">
    <text evidence="2">The sequence shown here is derived from an EMBL/GenBank/DDBJ whole genome shotgun (WGS) entry which is preliminary data.</text>
</comment>
<dbReference type="RefSeq" id="WP_142524368.1">
    <property type="nucleotide sequence ID" value="NZ_CABFUZ020000045.1"/>
</dbReference>
<dbReference type="InterPro" id="IPR004017">
    <property type="entry name" value="Cys_rich_dom"/>
</dbReference>
<protein>
    <submittedName>
        <fullName evidence="2">Lactate utilization protein A</fullName>
    </submittedName>
</protein>
<accession>A0A5E6M665</accession>
<feature type="domain" description="Cysteine-rich" evidence="1">
    <location>
        <begin position="141"/>
        <end position="225"/>
    </location>
</feature>
<dbReference type="PANTHER" id="PTHR30296:SF0">
    <property type="entry name" value="LACTATE UTILIZATION PROTEIN A"/>
    <property type="match status" value="1"/>
</dbReference>
<reference evidence="2" key="1">
    <citation type="submission" date="2019-09" db="EMBL/GenBank/DDBJ databases">
        <authorList>
            <person name="Cremers G."/>
        </authorList>
    </citation>
    <scope>NUCLEOTIDE SEQUENCE [LARGE SCALE GENOMIC DNA]</scope>
    <source>
        <strain evidence="2">3B</strain>
    </source>
</reference>
<dbReference type="GO" id="GO:0005829">
    <property type="term" value="C:cytosol"/>
    <property type="evidence" value="ECO:0007669"/>
    <property type="project" value="TreeGrafter"/>
</dbReference>
<dbReference type="PANTHER" id="PTHR30296">
    <property type="entry name" value="UNCHARACTERIZED PROTEIN YKGE"/>
    <property type="match status" value="1"/>
</dbReference>
<dbReference type="OrthoDB" id="9770306at2"/>
<evidence type="ECO:0000313" key="2">
    <source>
        <dbReference type="EMBL" id="VVM04789.1"/>
    </source>
</evidence>
<proteinExistence type="predicted"/>
<dbReference type="Proteomes" id="UP000381693">
    <property type="component" value="Unassembled WGS sequence"/>
</dbReference>
<feature type="domain" description="Cysteine-rich" evidence="1">
    <location>
        <begin position="13"/>
        <end position="92"/>
    </location>
</feature>